<feature type="transmembrane region" description="Helical" evidence="16">
    <location>
        <begin position="231"/>
        <end position="252"/>
    </location>
</feature>
<evidence type="ECO:0000256" key="1">
    <source>
        <dbReference type="ARBA" id="ARBA00004448"/>
    </source>
</evidence>
<dbReference type="InterPro" id="IPR001750">
    <property type="entry name" value="ND/Mrp_TM"/>
</dbReference>
<dbReference type="AlphaFoldDB" id="A0A8E5JZJ9"/>
<gene>
    <name evidence="21" type="primary">nad5</name>
</gene>
<comment type="similarity">
    <text evidence="16">Belongs to the complex I subunit 5 family.</text>
</comment>
<dbReference type="PANTHER" id="PTHR42829">
    <property type="entry name" value="NADH-UBIQUINONE OXIDOREDUCTASE CHAIN 5"/>
    <property type="match status" value="1"/>
</dbReference>
<feature type="transmembrane region" description="Helical" evidence="16">
    <location>
        <begin position="412"/>
        <end position="432"/>
    </location>
</feature>
<comment type="subcellular location">
    <subcellularLocation>
        <location evidence="1">Mitochondrion inner membrane</location>
        <topology evidence="1">Multi-pass membrane protein</topology>
    </subcellularLocation>
</comment>
<dbReference type="GO" id="GO:0015990">
    <property type="term" value="P:electron transport coupled proton transport"/>
    <property type="evidence" value="ECO:0007669"/>
    <property type="project" value="TreeGrafter"/>
</dbReference>
<keyword evidence="12 16" id="KW-0830">Ubiquinone</keyword>
<keyword evidence="9" id="KW-0249">Electron transport</keyword>
<dbReference type="InterPro" id="IPR003945">
    <property type="entry name" value="NU5C-like"/>
</dbReference>
<feature type="transmembrane region" description="Helical" evidence="16">
    <location>
        <begin position="537"/>
        <end position="555"/>
    </location>
</feature>
<evidence type="ECO:0000256" key="3">
    <source>
        <dbReference type="ARBA" id="ARBA00021096"/>
    </source>
</evidence>
<keyword evidence="14 16" id="KW-0472">Membrane</keyword>
<evidence type="ECO:0000256" key="12">
    <source>
        <dbReference type="ARBA" id="ARBA00023075"/>
    </source>
</evidence>
<evidence type="ECO:0000256" key="9">
    <source>
        <dbReference type="ARBA" id="ARBA00022982"/>
    </source>
</evidence>
<evidence type="ECO:0000256" key="13">
    <source>
        <dbReference type="ARBA" id="ARBA00023128"/>
    </source>
</evidence>
<name>A0A8E5JZJ9_9ECHN</name>
<keyword evidence="13 16" id="KW-0496">Mitochondrion</keyword>
<evidence type="ECO:0000256" key="16">
    <source>
        <dbReference type="RuleBase" id="RU003404"/>
    </source>
</evidence>
<evidence type="ECO:0000256" key="4">
    <source>
        <dbReference type="ARBA" id="ARBA00022448"/>
    </source>
</evidence>
<reference evidence="21" key="2">
    <citation type="journal article" name="Comp. Biochem. Physiol. Part D Genomics Proteomics">
        <title>The first two complete mitogenomes of the order Apodida from deep-sea chemoautotrophic environments: New insights into the gene rearrangement, origin and evolution of the deep-sea sea cucumbers.</title>
        <authorList>
            <person name="Sun S."/>
            <person name="Sha Z."/>
            <person name="Xiao N."/>
        </authorList>
    </citation>
    <scope>NUCLEOTIDE SEQUENCE</scope>
</reference>
<dbReference type="Pfam" id="PF00662">
    <property type="entry name" value="Proton_antipo_N"/>
    <property type="match status" value="1"/>
</dbReference>
<protein>
    <recommendedName>
        <fullName evidence="3 16">NADH-ubiquinone oxidoreductase chain 5</fullName>
        <ecNumber evidence="2 16">7.1.1.2</ecNumber>
    </recommendedName>
</protein>
<feature type="domain" description="NADH-Ubiquinone oxidoreductase (complex I) chain 5 N-terminal" evidence="19">
    <location>
        <begin position="25"/>
        <end position="75"/>
    </location>
</feature>
<keyword evidence="17" id="KW-0732">Signal</keyword>
<evidence type="ECO:0000256" key="15">
    <source>
        <dbReference type="ARBA" id="ARBA00049551"/>
    </source>
</evidence>
<evidence type="ECO:0000313" key="21">
    <source>
        <dbReference type="EMBL" id="QVD42803.1"/>
    </source>
</evidence>
<feature type="transmembrane region" description="Helical" evidence="16">
    <location>
        <begin position="199"/>
        <end position="219"/>
    </location>
</feature>
<dbReference type="InterPro" id="IPR010934">
    <property type="entry name" value="NADH_DH_su5_C"/>
</dbReference>
<dbReference type="GO" id="GO:0003954">
    <property type="term" value="F:NADH dehydrogenase activity"/>
    <property type="evidence" value="ECO:0007669"/>
    <property type="project" value="TreeGrafter"/>
</dbReference>
<dbReference type="GO" id="GO:0005743">
    <property type="term" value="C:mitochondrial inner membrane"/>
    <property type="evidence" value="ECO:0007669"/>
    <property type="project" value="UniProtKB-SubCell"/>
</dbReference>
<keyword evidence="7" id="KW-0999">Mitochondrion inner membrane</keyword>
<organism evidence="21">
    <name type="scientific">Chiridota sp. SS-2021</name>
    <dbReference type="NCBI Taxonomy" id="2834204"/>
    <lineage>
        <taxon>Eukaryota</taxon>
        <taxon>Metazoa</taxon>
        <taxon>Echinodermata</taxon>
        <taxon>Eleutherozoa</taxon>
        <taxon>Echinozoa</taxon>
        <taxon>Holothuroidea</taxon>
        <taxon>Apodacea</taxon>
        <taxon>Apodida</taxon>
        <taxon>Chiridotidae</taxon>
        <taxon>Chiridota</taxon>
    </lineage>
</organism>
<feature type="transmembrane region" description="Helical" evidence="16">
    <location>
        <begin position="137"/>
        <end position="157"/>
    </location>
</feature>
<proteinExistence type="inferred from homology"/>
<feature type="domain" description="NADH:quinone oxidoreductase/Mrp antiporter transmembrane" evidence="18">
    <location>
        <begin position="91"/>
        <end position="376"/>
    </location>
</feature>
<comment type="function">
    <text evidence="16">Core subunit of the mitochondrial membrane respiratory chain NADH dehydrogenase (Complex I) which catalyzes electron transfer from NADH through the respiratory chain, using ubiquinone as an electron acceptor. Essential for the catalytic activity and assembly of complex I.</text>
</comment>
<dbReference type="EMBL" id="MW357262">
    <property type="protein sequence ID" value="QVD42803.1"/>
    <property type="molecule type" value="Genomic_DNA"/>
</dbReference>
<evidence type="ECO:0000259" key="20">
    <source>
        <dbReference type="Pfam" id="PF06455"/>
    </source>
</evidence>
<feature type="transmembrane region" description="Helical" evidence="16">
    <location>
        <begin position="35"/>
        <end position="58"/>
    </location>
</feature>
<feature type="transmembrane region" description="Helical" evidence="16">
    <location>
        <begin position="259"/>
        <end position="278"/>
    </location>
</feature>
<dbReference type="EC" id="7.1.1.2" evidence="2 16"/>
<reference evidence="21" key="1">
    <citation type="submission" date="2020-12" db="EMBL/GenBank/DDBJ databases">
        <authorList>
            <person name="Sun S.E."/>
            <person name="Sha Z."/>
            <person name="Xiao N."/>
        </authorList>
    </citation>
    <scope>NUCLEOTIDE SEQUENCE</scope>
</reference>
<feature type="signal peptide" evidence="17">
    <location>
        <begin position="1"/>
        <end position="19"/>
    </location>
</feature>
<geneLocation type="mitochondrion" evidence="21"/>
<feature type="chain" id="PRO_5034710719" description="NADH-ubiquinone oxidoreductase chain 5" evidence="17">
    <location>
        <begin position="20"/>
        <end position="556"/>
    </location>
</feature>
<evidence type="ECO:0000256" key="5">
    <source>
        <dbReference type="ARBA" id="ARBA00022660"/>
    </source>
</evidence>
<dbReference type="PRINTS" id="PR01434">
    <property type="entry name" value="NADHDHGNASE5"/>
</dbReference>
<evidence type="ECO:0000256" key="10">
    <source>
        <dbReference type="ARBA" id="ARBA00022989"/>
    </source>
</evidence>
<sequence length="556" mass="61529">MSSFFCFLLVGLFLLQGSAELQVDWVLFSSFSSVIGFTIDFYSVYFFLVAFLVSWSILEFSVYYMKEDPLSVNFYRLLLIFLFNMLLLTCSSSFFLLFIGWEGVGFLSFLLIGWWSTRLEAQSAAIQAIIYNRVGDLGIVLLVFFGLFLFGSWSINITFSMSSGWQLDLLLFSSLLAASGKSAQFFFHPWLPAAMEGPTPVSALLHSSTMVVAGVFLLVRVSSLSCYSLNFSSACIILGGLTSFFAATTAIFQYDIKKIIAYSTTSQLGLMVACIGLGQPFLAFFHICTHAFFKAMLFLCSGSLIHSLGNDQDLRKMGSASLSMPVTFSCLVIGSVALTGIPFFSGFYSKDLILESISNSSFNFLGVLFLVMATFLTAAYSGRIVYLCSSVNSSVVSVNPISEENYNLTNPIIRLSFGAVLFGWLLTCYFLNLPTFFLLGFVKLLPLVVTIGGLFYSVLFYVNTPLSSLYFKISNFLSGQWYWNNILHFFSTFLSGNLSSGFGVSLDRGWGESVGPQGVGLFSILLTQTNQVIHLGYLKKYVVIFLLFGLAFLVLL</sequence>
<feature type="domain" description="NADH dehydrogenase subunit 5 C-terminal" evidence="20">
    <location>
        <begin position="380"/>
        <end position="555"/>
    </location>
</feature>
<evidence type="ECO:0000259" key="19">
    <source>
        <dbReference type="Pfam" id="PF00662"/>
    </source>
</evidence>
<feature type="transmembrane region" description="Helical" evidence="16">
    <location>
        <begin position="360"/>
        <end position="380"/>
    </location>
</feature>
<keyword evidence="10 16" id="KW-1133">Transmembrane helix</keyword>
<evidence type="ECO:0000256" key="6">
    <source>
        <dbReference type="ARBA" id="ARBA00022692"/>
    </source>
</evidence>
<evidence type="ECO:0000256" key="8">
    <source>
        <dbReference type="ARBA" id="ARBA00022967"/>
    </source>
</evidence>
<keyword evidence="11 16" id="KW-0520">NAD</keyword>
<accession>A0A8E5JZJ9</accession>
<keyword evidence="4 16" id="KW-0813">Transport</keyword>
<feature type="transmembrane region" description="Helical" evidence="16">
    <location>
        <begin position="94"/>
        <end position="116"/>
    </location>
</feature>
<feature type="transmembrane region" description="Helical" evidence="16">
    <location>
        <begin position="326"/>
        <end position="348"/>
    </location>
</feature>
<keyword evidence="8" id="KW-1278">Translocase</keyword>
<comment type="catalytic activity">
    <reaction evidence="15 16">
        <text>a ubiquinone + NADH + 5 H(+)(in) = a ubiquinol + NAD(+) + 4 H(+)(out)</text>
        <dbReference type="Rhea" id="RHEA:29091"/>
        <dbReference type="Rhea" id="RHEA-COMP:9565"/>
        <dbReference type="Rhea" id="RHEA-COMP:9566"/>
        <dbReference type="ChEBI" id="CHEBI:15378"/>
        <dbReference type="ChEBI" id="CHEBI:16389"/>
        <dbReference type="ChEBI" id="CHEBI:17976"/>
        <dbReference type="ChEBI" id="CHEBI:57540"/>
        <dbReference type="ChEBI" id="CHEBI:57945"/>
        <dbReference type="EC" id="7.1.1.2"/>
    </reaction>
</comment>
<keyword evidence="6 16" id="KW-0812">Transmembrane</keyword>
<evidence type="ECO:0000256" key="11">
    <source>
        <dbReference type="ARBA" id="ARBA00023027"/>
    </source>
</evidence>
<dbReference type="PANTHER" id="PTHR42829:SF2">
    <property type="entry name" value="NADH-UBIQUINONE OXIDOREDUCTASE CHAIN 5"/>
    <property type="match status" value="1"/>
</dbReference>
<dbReference type="InterPro" id="IPR001516">
    <property type="entry name" value="Proton_antipo_N"/>
</dbReference>
<evidence type="ECO:0000259" key="18">
    <source>
        <dbReference type="Pfam" id="PF00361"/>
    </source>
</evidence>
<dbReference type="GO" id="GO:0042773">
    <property type="term" value="P:ATP synthesis coupled electron transport"/>
    <property type="evidence" value="ECO:0007669"/>
    <property type="project" value="InterPro"/>
</dbReference>
<evidence type="ECO:0000256" key="2">
    <source>
        <dbReference type="ARBA" id="ARBA00012944"/>
    </source>
</evidence>
<keyword evidence="5" id="KW-0679">Respiratory chain</keyword>
<feature type="transmembrane region" description="Helical" evidence="16">
    <location>
        <begin position="70"/>
        <end position="88"/>
    </location>
</feature>
<dbReference type="Pfam" id="PF06455">
    <property type="entry name" value="NADH5_C"/>
    <property type="match status" value="1"/>
</dbReference>
<evidence type="ECO:0000256" key="7">
    <source>
        <dbReference type="ARBA" id="ARBA00022792"/>
    </source>
</evidence>
<dbReference type="Pfam" id="PF00361">
    <property type="entry name" value="Proton_antipo_M"/>
    <property type="match status" value="1"/>
</dbReference>
<evidence type="ECO:0000256" key="17">
    <source>
        <dbReference type="SAM" id="SignalP"/>
    </source>
</evidence>
<feature type="transmembrane region" description="Helical" evidence="16">
    <location>
        <begin position="444"/>
        <end position="462"/>
    </location>
</feature>
<dbReference type="GO" id="GO:0008137">
    <property type="term" value="F:NADH dehydrogenase (ubiquinone) activity"/>
    <property type="evidence" value="ECO:0007669"/>
    <property type="project" value="UniProtKB-EC"/>
</dbReference>
<evidence type="ECO:0000256" key="14">
    <source>
        <dbReference type="ARBA" id="ARBA00023136"/>
    </source>
</evidence>